<feature type="transmembrane region" description="Helical" evidence="5">
    <location>
        <begin position="30"/>
        <end position="56"/>
    </location>
</feature>
<evidence type="ECO:0000256" key="2">
    <source>
        <dbReference type="ARBA" id="ARBA00022692"/>
    </source>
</evidence>
<gene>
    <name evidence="7" type="ORF">SAMN05660895_0042</name>
</gene>
<keyword evidence="4 5" id="KW-0472">Membrane</keyword>
<evidence type="ECO:0000256" key="1">
    <source>
        <dbReference type="ARBA" id="ARBA00004370"/>
    </source>
</evidence>
<dbReference type="Gene3D" id="2.30.30.60">
    <property type="match status" value="1"/>
</dbReference>
<dbReference type="InterPro" id="IPR023408">
    <property type="entry name" value="MscS_beta-dom_sf"/>
</dbReference>
<keyword evidence="8" id="KW-1185">Reference proteome</keyword>
<dbReference type="GO" id="GO:0016020">
    <property type="term" value="C:membrane"/>
    <property type="evidence" value="ECO:0007669"/>
    <property type="project" value="UniProtKB-SubCell"/>
</dbReference>
<dbReference type="EMBL" id="FPCJ01000001">
    <property type="protein sequence ID" value="SFV27129.1"/>
    <property type="molecule type" value="Genomic_DNA"/>
</dbReference>
<feature type="transmembrane region" description="Helical" evidence="5">
    <location>
        <begin position="183"/>
        <end position="202"/>
    </location>
</feature>
<reference evidence="8" key="1">
    <citation type="submission" date="2016-10" db="EMBL/GenBank/DDBJ databases">
        <authorList>
            <person name="Varghese N."/>
            <person name="Submissions S."/>
        </authorList>
    </citation>
    <scope>NUCLEOTIDE SEQUENCE [LARGE SCALE GENOMIC DNA]</scope>
    <source>
        <strain evidence="8">DSM 14807</strain>
    </source>
</reference>
<dbReference type="Gene3D" id="1.10.287.1260">
    <property type="match status" value="1"/>
</dbReference>
<dbReference type="Proteomes" id="UP000199537">
    <property type="component" value="Unassembled WGS sequence"/>
</dbReference>
<evidence type="ECO:0000256" key="3">
    <source>
        <dbReference type="ARBA" id="ARBA00022989"/>
    </source>
</evidence>
<keyword evidence="3 5" id="KW-1133">Transmembrane helix</keyword>
<keyword evidence="2 5" id="KW-0812">Transmembrane</keyword>
<protein>
    <submittedName>
        <fullName evidence="7">Small-conductance mechanosensitive channel</fullName>
    </submittedName>
</protein>
<proteinExistence type="predicted"/>
<dbReference type="GO" id="GO:0008381">
    <property type="term" value="F:mechanosensitive monoatomic ion channel activity"/>
    <property type="evidence" value="ECO:0007669"/>
    <property type="project" value="UniProtKB-ARBA"/>
</dbReference>
<dbReference type="InterPro" id="IPR010920">
    <property type="entry name" value="LSM_dom_sf"/>
</dbReference>
<organism evidence="7 8">
    <name type="scientific">Thermoflavifilum thermophilum</name>
    <dbReference type="NCBI Taxonomy" id="1393122"/>
    <lineage>
        <taxon>Bacteria</taxon>
        <taxon>Pseudomonadati</taxon>
        <taxon>Bacteroidota</taxon>
        <taxon>Chitinophagia</taxon>
        <taxon>Chitinophagales</taxon>
        <taxon>Chitinophagaceae</taxon>
        <taxon>Thermoflavifilum</taxon>
    </lineage>
</organism>
<sequence>MSLTIIADREVDMLFDQAIEQLRQALHLPYWAWDVLVLLIAVLLGILLKIIISWILRRTANREAPFSFYLTAIRYLGRPFAYFLPLLLVRLSLPFLYMPHDYRYPVGKVLQIGIIIVVAWIIINGFRVVEAYVGYKFDVHAADNFKARKIHTQLQFLHRVFSVIIILLAIAAILLSFKSVRNIGTGLLAGVGVSSIIIGFAAQNMLSNLLAGLQIAFAQPMRIDDIVVVEGEWGRIEEITLTYVVVKIWDLRRLVLPITYFTQKPFQNWSRTSTDLIGTVFIYADYTLPVEAIRSELDRLLINHPLWDGKVKLVQVTDTTEHTMQIRILVSASDSSKTFDLRCDIREKIIRFLQEQYPHCLPRARAELYPLPASDKPAEKLTS</sequence>
<dbReference type="AlphaFoldDB" id="A0A1I7MXH3"/>
<dbReference type="Pfam" id="PF00924">
    <property type="entry name" value="MS_channel_2nd"/>
    <property type="match status" value="1"/>
</dbReference>
<feature type="transmembrane region" description="Helical" evidence="5">
    <location>
        <begin position="156"/>
        <end position="177"/>
    </location>
</feature>
<name>A0A1I7MXH3_9BACT</name>
<dbReference type="PANTHER" id="PTHR30566">
    <property type="entry name" value="YNAI-RELATED MECHANOSENSITIVE ION CHANNEL"/>
    <property type="match status" value="1"/>
</dbReference>
<dbReference type="RefSeq" id="WP_222842537.1">
    <property type="nucleotide sequence ID" value="NZ_FPCJ01000001.1"/>
</dbReference>
<feature type="transmembrane region" description="Helical" evidence="5">
    <location>
        <begin position="76"/>
        <end position="97"/>
    </location>
</feature>
<evidence type="ECO:0000256" key="4">
    <source>
        <dbReference type="ARBA" id="ARBA00023136"/>
    </source>
</evidence>
<evidence type="ECO:0000313" key="7">
    <source>
        <dbReference type="EMBL" id="SFV27129.1"/>
    </source>
</evidence>
<evidence type="ECO:0000259" key="6">
    <source>
        <dbReference type="Pfam" id="PF00924"/>
    </source>
</evidence>
<accession>A0A1I7MXH3</accession>
<evidence type="ECO:0000313" key="8">
    <source>
        <dbReference type="Proteomes" id="UP000199537"/>
    </source>
</evidence>
<dbReference type="InterPro" id="IPR006685">
    <property type="entry name" value="MscS_channel_2nd"/>
</dbReference>
<dbReference type="PANTHER" id="PTHR30566:SF25">
    <property type="entry name" value="INNER MEMBRANE PROTEIN"/>
    <property type="match status" value="1"/>
</dbReference>
<feature type="domain" description="Mechanosensitive ion channel MscS" evidence="6">
    <location>
        <begin position="204"/>
        <end position="271"/>
    </location>
</feature>
<feature type="transmembrane region" description="Helical" evidence="5">
    <location>
        <begin position="109"/>
        <end position="135"/>
    </location>
</feature>
<comment type="subcellular location">
    <subcellularLocation>
        <location evidence="1">Membrane</location>
    </subcellularLocation>
</comment>
<dbReference type="SUPFAM" id="SSF50182">
    <property type="entry name" value="Sm-like ribonucleoproteins"/>
    <property type="match status" value="1"/>
</dbReference>
<evidence type="ECO:0000256" key="5">
    <source>
        <dbReference type="SAM" id="Phobius"/>
    </source>
</evidence>
<dbReference type="STRING" id="1393122.SAMN05660895_0042"/>